<evidence type="ECO:0000313" key="10">
    <source>
        <dbReference type="EnsemblMetazoa" id="XP_038075026.1"/>
    </source>
</evidence>
<evidence type="ECO:0000256" key="4">
    <source>
        <dbReference type="ARBA" id="ARBA00021914"/>
    </source>
</evidence>
<evidence type="ECO:0000256" key="8">
    <source>
        <dbReference type="ARBA" id="ARBA00045159"/>
    </source>
</evidence>
<comment type="function">
    <text evidence="8 9">Required for the first step of diphthamide biosynthesis, a post-translational modification of histidine which occurs in elongation factor 2. DPH1 and DPH2 transfer a 3-amino-3-carboxypropyl (ACP) group from S-adenosyl-L-methionine (SAM) to a histidine residue, the reaction is assisted by a reduction system comprising DPH3 and a NADH-dependent reductase. Facilitates the reduction of the catalytic iron-sulfur cluster found in the DPH1 subunit.</text>
</comment>
<sequence>MTMATAFSPDGSEVIQRSIEVNIAKASSETDLYSVYEIPRCVEFIRKNVFIKVALQFPDELLLDSTSIVKFLQQETDALVFILADTSYGSCCVDEIAAQHANADSIIHFGRACLSPTSRLPVLYIFGQRPIDEDHCCQIFQEFFADGSQPVIVMYDVVYAHCIDSLTKRLTETLLSVVLSRILDPGVDFERNNLTDSRTSNGNDDDGTDIDLALLTNSNTYFQFGRRFTIGRQHALEDYAVFYVGAPTSTLTNLMMTYNRCPFFTYDPEHRQGLRETLNVNRQLMKRYYLIERARDANVVGIVAGTLGVKDYLAVIDRLKTLLKKAGKKTYTFVVGKLNVAKLANFMEVDIYVLVSCPENSLIDSQEFYKPVVTPFEMEIACNRAREWTGEYITDFRQILPGAAKHVELPADDTTEQDSTTDVSLVTGKLRSLGKTQESSETTASKVLVRRDETTTVGTVHANASEFLAGRSWQGLEQQLGQTPVSKVVEGRTGIAASYSEETN</sequence>
<protein>
    <recommendedName>
        <fullName evidence="4 9">2-(3-amino-3-carboxypropyl)histidine synthase subunit 2</fullName>
    </recommendedName>
</protein>
<keyword evidence="7 9" id="KW-0411">Iron-sulfur</keyword>
<dbReference type="InterPro" id="IPR010014">
    <property type="entry name" value="DHP2"/>
</dbReference>
<comment type="pathway">
    <text evidence="2 9">Protein modification; peptidyl-diphthamide biosynthesis.</text>
</comment>
<dbReference type="InterPro" id="IPR042265">
    <property type="entry name" value="DPH1/DPH2_3"/>
</dbReference>
<dbReference type="Proteomes" id="UP000887568">
    <property type="component" value="Unplaced"/>
</dbReference>
<dbReference type="PANTHER" id="PTHR10762">
    <property type="entry name" value="DIPHTHAMIDE BIOSYNTHESIS PROTEIN"/>
    <property type="match status" value="1"/>
</dbReference>
<dbReference type="RefSeq" id="XP_038075026.1">
    <property type="nucleotide sequence ID" value="XM_038219098.1"/>
</dbReference>
<name>A0A914BGK3_PATMI</name>
<dbReference type="PANTHER" id="PTHR10762:SF2">
    <property type="entry name" value="2-(3-AMINO-3-CARBOXYPROPYL)HISTIDINE SYNTHASE SUBUNIT 2"/>
    <property type="match status" value="1"/>
</dbReference>
<evidence type="ECO:0000256" key="3">
    <source>
        <dbReference type="ARBA" id="ARBA00006179"/>
    </source>
</evidence>
<evidence type="ECO:0000256" key="6">
    <source>
        <dbReference type="ARBA" id="ARBA00023004"/>
    </source>
</evidence>
<dbReference type="GO" id="GO:0090560">
    <property type="term" value="F:2-(3-amino-3-carboxypropyl)histidine synthase activity"/>
    <property type="evidence" value="ECO:0007669"/>
    <property type="project" value="InterPro"/>
</dbReference>
<keyword evidence="5 9" id="KW-0479">Metal-binding</keyword>
<dbReference type="AlphaFoldDB" id="A0A914BGK3"/>
<keyword evidence="11" id="KW-1185">Reference proteome</keyword>
<dbReference type="Gene3D" id="3.40.50.11860">
    <property type="entry name" value="Diphthamide synthesis DPH1/DPH2 domain 3"/>
    <property type="match status" value="1"/>
</dbReference>
<dbReference type="NCBIfam" id="TIGR00322">
    <property type="entry name" value="diphth2_R"/>
    <property type="match status" value="1"/>
</dbReference>
<reference evidence="10" key="1">
    <citation type="submission" date="2022-11" db="UniProtKB">
        <authorList>
            <consortium name="EnsemblMetazoa"/>
        </authorList>
    </citation>
    <scope>IDENTIFICATION</scope>
</reference>
<evidence type="ECO:0000256" key="5">
    <source>
        <dbReference type="ARBA" id="ARBA00022723"/>
    </source>
</evidence>
<evidence type="ECO:0000256" key="2">
    <source>
        <dbReference type="ARBA" id="ARBA00005156"/>
    </source>
</evidence>
<dbReference type="InterPro" id="IPR042263">
    <property type="entry name" value="DPH1/DPH2_1"/>
</dbReference>
<dbReference type="GeneID" id="119742870"/>
<dbReference type="InterPro" id="IPR016435">
    <property type="entry name" value="DPH1/DPH2"/>
</dbReference>
<evidence type="ECO:0000313" key="11">
    <source>
        <dbReference type="Proteomes" id="UP000887568"/>
    </source>
</evidence>
<evidence type="ECO:0000256" key="7">
    <source>
        <dbReference type="ARBA" id="ARBA00023014"/>
    </source>
</evidence>
<dbReference type="SFLD" id="SFLDS00032">
    <property type="entry name" value="Radical_SAM_3-amino-3-carboxyp"/>
    <property type="match status" value="1"/>
</dbReference>
<comment type="cofactor">
    <cofactor evidence="1">
        <name>[4Fe-4S] cluster</name>
        <dbReference type="ChEBI" id="CHEBI:49883"/>
    </cofactor>
</comment>
<dbReference type="GO" id="GO:0017183">
    <property type="term" value="P:protein histidyl modification to diphthamide"/>
    <property type="evidence" value="ECO:0007669"/>
    <property type="project" value="InterPro"/>
</dbReference>
<dbReference type="OrthoDB" id="449241at2759"/>
<dbReference type="FunFam" id="3.40.50.11840:FF:000002">
    <property type="entry name" value="2-(3-amino-3-carboxypropyl)histidine synthase subunit 2"/>
    <property type="match status" value="1"/>
</dbReference>
<evidence type="ECO:0000256" key="1">
    <source>
        <dbReference type="ARBA" id="ARBA00001966"/>
    </source>
</evidence>
<dbReference type="Pfam" id="PF01866">
    <property type="entry name" value="Diphthamide_syn"/>
    <property type="match status" value="1"/>
</dbReference>
<dbReference type="GO" id="GO:0046872">
    <property type="term" value="F:metal ion binding"/>
    <property type="evidence" value="ECO:0007669"/>
    <property type="project" value="UniProtKB-KW"/>
</dbReference>
<dbReference type="SFLD" id="SFLDF00408">
    <property type="entry name" value="Diphthamide_biosynthesis_famil"/>
    <property type="match status" value="1"/>
</dbReference>
<proteinExistence type="inferred from homology"/>
<keyword evidence="6 9" id="KW-0408">Iron</keyword>
<dbReference type="FunFam" id="3.40.50.11860:FF:000001">
    <property type="entry name" value="2-(3-amino-3-carboxypropyl)histidine synthase subunit 2"/>
    <property type="match status" value="1"/>
</dbReference>
<organism evidence="10 11">
    <name type="scientific">Patiria miniata</name>
    <name type="common">Bat star</name>
    <name type="synonym">Asterina miniata</name>
    <dbReference type="NCBI Taxonomy" id="46514"/>
    <lineage>
        <taxon>Eukaryota</taxon>
        <taxon>Metazoa</taxon>
        <taxon>Echinodermata</taxon>
        <taxon>Eleutherozoa</taxon>
        <taxon>Asterozoa</taxon>
        <taxon>Asteroidea</taxon>
        <taxon>Valvatacea</taxon>
        <taxon>Valvatida</taxon>
        <taxon>Asterinidae</taxon>
        <taxon>Patiria</taxon>
    </lineage>
</organism>
<dbReference type="OMA" id="QIWNENH"/>
<dbReference type="GO" id="GO:0051536">
    <property type="term" value="F:iron-sulfur cluster binding"/>
    <property type="evidence" value="ECO:0007669"/>
    <property type="project" value="UniProtKB-KW"/>
</dbReference>
<comment type="similarity">
    <text evidence="3 9">Belongs to the DPH1/DPH2 family. DPH2 subfamily.</text>
</comment>
<accession>A0A914BGK3</accession>
<dbReference type="SFLD" id="SFLDG01121">
    <property type="entry name" value="Diphthamide_biosynthesis"/>
    <property type="match status" value="1"/>
</dbReference>
<dbReference type="Gene3D" id="3.40.50.11840">
    <property type="entry name" value="Diphthamide synthesis DPH1/DPH2 domain 1"/>
    <property type="match status" value="1"/>
</dbReference>
<dbReference type="EnsemblMetazoa" id="XM_038219098.1">
    <property type="protein sequence ID" value="XP_038075026.1"/>
    <property type="gene ID" value="LOC119742870"/>
</dbReference>
<dbReference type="NCBIfam" id="TIGR00272">
    <property type="entry name" value="DPH2"/>
    <property type="match status" value="1"/>
</dbReference>
<evidence type="ECO:0000256" key="9">
    <source>
        <dbReference type="RuleBase" id="RU364133"/>
    </source>
</evidence>